<dbReference type="Gene3D" id="3.40.50.1820">
    <property type="entry name" value="alpha/beta hydrolase"/>
    <property type="match status" value="1"/>
</dbReference>
<evidence type="ECO:0000313" key="3">
    <source>
        <dbReference type="Proteomes" id="UP000051036"/>
    </source>
</evidence>
<dbReference type="Proteomes" id="UP000051036">
    <property type="component" value="Unassembled WGS sequence"/>
</dbReference>
<dbReference type="PROSITE" id="PS51257">
    <property type="entry name" value="PROKAR_LIPOPROTEIN"/>
    <property type="match status" value="1"/>
</dbReference>
<accession>A0A0R1UA18</accession>
<gene>
    <name evidence="2" type="ORF">FC46_GL000347</name>
</gene>
<protein>
    <submittedName>
        <fullName evidence="2">Alpha beta hydrolase superfamily protein</fullName>
    </submittedName>
</protein>
<dbReference type="InterPro" id="IPR029058">
    <property type="entry name" value="AB_hydrolase_fold"/>
</dbReference>
<dbReference type="AlphaFoldDB" id="A0A0R1UA18"/>
<comment type="caution">
    <text evidence="2">The sequence shown here is derived from an EMBL/GenBank/DDBJ whole genome shotgun (WGS) entry which is preliminary data.</text>
</comment>
<organism evidence="2 3">
    <name type="scientific">Lactobacillus kalixensis DSM 16043</name>
    <dbReference type="NCBI Taxonomy" id="1423763"/>
    <lineage>
        <taxon>Bacteria</taxon>
        <taxon>Bacillati</taxon>
        <taxon>Bacillota</taxon>
        <taxon>Bacilli</taxon>
        <taxon>Lactobacillales</taxon>
        <taxon>Lactobacillaceae</taxon>
        <taxon>Lactobacillus</taxon>
    </lineage>
</organism>
<dbReference type="GO" id="GO:0016787">
    <property type="term" value="F:hydrolase activity"/>
    <property type="evidence" value="ECO:0007669"/>
    <property type="project" value="UniProtKB-KW"/>
</dbReference>
<keyword evidence="2" id="KW-0378">Hydrolase</keyword>
<sequence length="294" mass="32347">MKKLTTFLFTIAAVFTLAACSNSNAGQHNSNNQSAIAKTRTIKKVKPKLSSTPTLFFHGLLGSYKTEEYIANYAKKSGATNSVTRANVSQNGKVKLVGKIKKNAVNPLIEVNYADNFQTNFAQNGIYATNVVKALQKKYGIKTVNMIGYSLGNMSIIHYQLKNGNNPNMPRLVKQVDIAGHFDGADFKQLPKEYRNPANLTIDANGKPSKMNATYKQMLPARKVYQKHPVSVLNIYGDTGNGSDGVVKNISSMTLHYLVANSSYQEAKYLGSSAEHGKLTENPEVASRIIQFLW</sequence>
<proteinExistence type="predicted"/>
<evidence type="ECO:0000256" key="1">
    <source>
        <dbReference type="SAM" id="SignalP"/>
    </source>
</evidence>
<feature type="chain" id="PRO_5006411562" evidence="1">
    <location>
        <begin position="26"/>
        <end position="294"/>
    </location>
</feature>
<dbReference type="EMBL" id="AZFM01000014">
    <property type="protein sequence ID" value="KRL90161.1"/>
    <property type="molecule type" value="Genomic_DNA"/>
</dbReference>
<reference evidence="2 3" key="1">
    <citation type="journal article" date="2015" name="Genome Announc.">
        <title>Expanding the biotechnology potential of lactobacilli through comparative genomics of 213 strains and associated genera.</title>
        <authorList>
            <person name="Sun Z."/>
            <person name="Harris H.M."/>
            <person name="McCann A."/>
            <person name="Guo C."/>
            <person name="Argimon S."/>
            <person name="Zhang W."/>
            <person name="Yang X."/>
            <person name="Jeffery I.B."/>
            <person name="Cooney J.C."/>
            <person name="Kagawa T.F."/>
            <person name="Liu W."/>
            <person name="Song Y."/>
            <person name="Salvetti E."/>
            <person name="Wrobel A."/>
            <person name="Rasinkangas P."/>
            <person name="Parkhill J."/>
            <person name="Rea M.C."/>
            <person name="O'Sullivan O."/>
            <person name="Ritari J."/>
            <person name="Douillard F.P."/>
            <person name="Paul Ross R."/>
            <person name="Yang R."/>
            <person name="Briner A.E."/>
            <person name="Felis G.E."/>
            <person name="de Vos W.M."/>
            <person name="Barrangou R."/>
            <person name="Klaenhammer T.R."/>
            <person name="Caufield P.W."/>
            <person name="Cui Y."/>
            <person name="Zhang H."/>
            <person name="O'Toole P.W."/>
        </authorList>
    </citation>
    <scope>NUCLEOTIDE SEQUENCE [LARGE SCALE GENOMIC DNA]</scope>
    <source>
        <strain evidence="2 3">DSM 16043</strain>
    </source>
</reference>
<name>A0A0R1UA18_9LACO</name>
<keyword evidence="3" id="KW-1185">Reference proteome</keyword>
<dbReference type="SUPFAM" id="SSF53474">
    <property type="entry name" value="alpha/beta-Hydrolases"/>
    <property type="match status" value="1"/>
</dbReference>
<feature type="signal peptide" evidence="1">
    <location>
        <begin position="1"/>
        <end position="25"/>
    </location>
</feature>
<dbReference type="STRING" id="1423763.FC46_GL000347"/>
<dbReference type="OrthoDB" id="503948at2"/>
<keyword evidence="1" id="KW-0732">Signal</keyword>
<dbReference type="Pfam" id="PF06028">
    <property type="entry name" value="DUF915"/>
    <property type="match status" value="1"/>
</dbReference>
<dbReference type="InterPro" id="IPR010315">
    <property type="entry name" value="DUF915_hydro-like"/>
</dbReference>
<evidence type="ECO:0000313" key="2">
    <source>
        <dbReference type="EMBL" id="KRL90161.1"/>
    </source>
</evidence>
<dbReference type="PATRIC" id="fig|1423763.3.peg.352"/>
<dbReference type="RefSeq" id="WP_057798572.1">
    <property type="nucleotide sequence ID" value="NZ_AZFM01000014.1"/>
</dbReference>